<feature type="signal peptide" evidence="1">
    <location>
        <begin position="1"/>
        <end position="25"/>
    </location>
</feature>
<dbReference type="OrthoDB" id="3267422at2759"/>
<gene>
    <name evidence="2" type="ORF">SERLADRAFT_395850</name>
</gene>
<dbReference type="Proteomes" id="UP000008064">
    <property type="component" value="Unassembled WGS sequence"/>
</dbReference>
<feature type="chain" id="PRO_5003381824" evidence="1">
    <location>
        <begin position="26"/>
        <end position="126"/>
    </location>
</feature>
<proteinExistence type="predicted"/>
<dbReference type="EMBL" id="GL945437">
    <property type="protein sequence ID" value="EGO22499.1"/>
    <property type="molecule type" value="Genomic_DNA"/>
</dbReference>
<feature type="non-terminal residue" evidence="2">
    <location>
        <position position="126"/>
    </location>
</feature>
<protein>
    <submittedName>
        <fullName evidence="2">Uncharacterized protein</fullName>
    </submittedName>
</protein>
<reference evidence="2" key="1">
    <citation type="submission" date="2011-04" db="EMBL/GenBank/DDBJ databases">
        <title>Evolution of plant cell wall degrading machinery underlies the functional diversity of forest fungi.</title>
        <authorList>
            <consortium name="US DOE Joint Genome Institute (JGI-PGF)"/>
            <person name="Eastwood D.C."/>
            <person name="Floudas D."/>
            <person name="Binder M."/>
            <person name="Majcherczyk A."/>
            <person name="Schneider P."/>
            <person name="Aerts A."/>
            <person name="Asiegbu F.O."/>
            <person name="Baker S.E."/>
            <person name="Barry K."/>
            <person name="Bendiksby M."/>
            <person name="Blumentritt M."/>
            <person name="Coutinho P.M."/>
            <person name="Cullen D."/>
            <person name="Cullen D."/>
            <person name="Gathman A."/>
            <person name="Goodell B."/>
            <person name="Henrissat B."/>
            <person name="Ihrmark K."/>
            <person name="Kauserud H."/>
            <person name="Kohler A."/>
            <person name="LaButti K."/>
            <person name="Lapidus A."/>
            <person name="Lavin J.L."/>
            <person name="Lee Y.-H."/>
            <person name="Lindquist E."/>
            <person name="Lilly W."/>
            <person name="Lucas S."/>
            <person name="Morin E."/>
            <person name="Murat C."/>
            <person name="Oguiza J.A."/>
            <person name="Park J."/>
            <person name="Pisabarro A.G."/>
            <person name="Riley R."/>
            <person name="Rosling A."/>
            <person name="Salamov A."/>
            <person name="Schmidt O."/>
            <person name="Schmutz J."/>
            <person name="Skrede I."/>
            <person name="Stenlid J."/>
            <person name="Wiebenga A."/>
            <person name="Xie X."/>
            <person name="Kues U."/>
            <person name="Hibbett D.S."/>
            <person name="Hoffmeister D."/>
            <person name="Hogberg N."/>
            <person name="Martin F."/>
            <person name="Grigoriev I.V."/>
            <person name="Watkinson S.C."/>
        </authorList>
    </citation>
    <scope>NUCLEOTIDE SEQUENCE</scope>
    <source>
        <strain evidence="2">S7.9</strain>
    </source>
</reference>
<dbReference type="KEGG" id="sla:SERLADRAFT_395850"/>
<evidence type="ECO:0000313" key="2">
    <source>
        <dbReference type="EMBL" id="EGO22499.1"/>
    </source>
</evidence>
<name>F8P2W7_SERL9</name>
<evidence type="ECO:0000256" key="1">
    <source>
        <dbReference type="SAM" id="SignalP"/>
    </source>
</evidence>
<dbReference type="GeneID" id="18811735"/>
<dbReference type="AlphaFoldDB" id="F8P2W7"/>
<accession>F8P2W7</accession>
<keyword evidence="1" id="KW-0732">Signal</keyword>
<dbReference type="RefSeq" id="XP_007321037.1">
    <property type="nucleotide sequence ID" value="XM_007320975.1"/>
</dbReference>
<dbReference type="HOGENOM" id="CLU_1986998_0_0_1"/>
<sequence>MLFSSLSPVFLVLLVLNTSIALVFAQQNVTLQSTAPQIVYSPSLCSNSTTGSCVSAWQVLNDIPGTSVVSTTGPVPQAGNIIPQMFLSFIGSAAYIYTSSLSTAIINVTLTAYPSEEFITHQIDSS</sequence>
<organism>
    <name type="scientific">Serpula lacrymans var. lacrymans (strain S7.9)</name>
    <name type="common">Dry rot fungus</name>
    <dbReference type="NCBI Taxonomy" id="578457"/>
    <lineage>
        <taxon>Eukaryota</taxon>
        <taxon>Fungi</taxon>
        <taxon>Dikarya</taxon>
        <taxon>Basidiomycota</taxon>
        <taxon>Agaricomycotina</taxon>
        <taxon>Agaricomycetes</taxon>
        <taxon>Agaricomycetidae</taxon>
        <taxon>Boletales</taxon>
        <taxon>Coniophorineae</taxon>
        <taxon>Serpulaceae</taxon>
        <taxon>Serpula</taxon>
    </lineage>
</organism>